<dbReference type="SUPFAM" id="SSF56112">
    <property type="entry name" value="Protein kinase-like (PK-like)"/>
    <property type="match status" value="1"/>
</dbReference>
<evidence type="ECO:0000256" key="1">
    <source>
        <dbReference type="ARBA" id="ARBA00004496"/>
    </source>
</evidence>
<dbReference type="PROSITE" id="PS50011">
    <property type="entry name" value="PROTEIN_KINASE_DOM"/>
    <property type="match status" value="1"/>
</dbReference>
<dbReference type="Gene3D" id="1.10.510.10">
    <property type="entry name" value="Transferase(Phosphotransferase) domain 1"/>
    <property type="match status" value="1"/>
</dbReference>
<keyword evidence="9" id="KW-0418">Kinase</keyword>
<dbReference type="PANTHER" id="PTHR24348">
    <property type="entry name" value="SERINE/THREONINE-PROTEIN KINASE UNC-51-RELATED"/>
    <property type="match status" value="1"/>
</dbReference>
<dbReference type="PROSITE" id="PS00108">
    <property type="entry name" value="PROTEIN_KINASE_ST"/>
    <property type="match status" value="1"/>
</dbReference>
<dbReference type="EC" id="2.7.11.1" evidence="2"/>
<dbReference type="Proteomes" id="UP001159405">
    <property type="component" value="Unassembled WGS sequence"/>
</dbReference>
<dbReference type="Gene3D" id="1.20.58.80">
    <property type="entry name" value="Phosphotransferase system, lactose/cellobiose-type IIA subunit"/>
    <property type="match status" value="2"/>
</dbReference>
<keyword evidence="6" id="KW-0808">Transferase</keyword>
<keyword evidence="4" id="KW-0963">Cytoplasm</keyword>
<gene>
    <name evidence="17" type="ORF">PLOB_00036284</name>
</gene>
<keyword evidence="7" id="KW-0677">Repeat</keyword>
<evidence type="ECO:0000313" key="17">
    <source>
        <dbReference type="EMBL" id="CAH3131798.1"/>
    </source>
</evidence>
<evidence type="ECO:0000256" key="12">
    <source>
        <dbReference type="ARBA" id="ARBA00032242"/>
    </source>
</evidence>
<evidence type="ECO:0000256" key="2">
    <source>
        <dbReference type="ARBA" id="ARBA00012513"/>
    </source>
</evidence>
<name>A0ABN8P6D7_9CNID</name>
<comment type="catalytic activity">
    <reaction evidence="14">
        <text>L-seryl-[protein] + ATP = O-phospho-L-seryl-[protein] + ADP + H(+)</text>
        <dbReference type="Rhea" id="RHEA:17989"/>
        <dbReference type="Rhea" id="RHEA-COMP:9863"/>
        <dbReference type="Rhea" id="RHEA-COMP:11604"/>
        <dbReference type="ChEBI" id="CHEBI:15378"/>
        <dbReference type="ChEBI" id="CHEBI:29999"/>
        <dbReference type="ChEBI" id="CHEBI:30616"/>
        <dbReference type="ChEBI" id="CHEBI:83421"/>
        <dbReference type="ChEBI" id="CHEBI:456216"/>
        <dbReference type="EC" id="2.7.11.1"/>
    </reaction>
</comment>
<comment type="subcellular location">
    <subcellularLocation>
        <location evidence="1">Cytoplasm</location>
    </subcellularLocation>
</comment>
<feature type="binding site" evidence="15">
    <location>
        <position position="49"/>
    </location>
    <ligand>
        <name>ATP</name>
        <dbReference type="ChEBI" id="CHEBI:30616"/>
    </ligand>
</feature>
<dbReference type="InterPro" id="IPR017441">
    <property type="entry name" value="Protein_kinase_ATP_BS"/>
</dbReference>
<evidence type="ECO:0000256" key="5">
    <source>
        <dbReference type="ARBA" id="ARBA00022527"/>
    </source>
</evidence>
<evidence type="ECO:0000256" key="10">
    <source>
        <dbReference type="ARBA" id="ARBA00022840"/>
    </source>
</evidence>
<dbReference type="SUPFAM" id="SSF116846">
    <property type="entry name" value="MIT domain"/>
    <property type="match status" value="2"/>
</dbReference>
<dbReference type="PANTHER" id="PTHR24348:SF65">
    <property type="entry name" value="SERINE_THREONINE-PROTEIN KINASE ULK3"/>
    <property type="match status" value="1"/>
</dbReference>
<dbReference type="Gene3D" id="3.30.200.20">
    <property type="entry name" value="Phosphorylase Kinase, domain 1"/>
    <property type="match status" value="1"/>
</dbReference>
<dbReference type="Pfam" id="PF04212">
    <property type="entry name" value="MIT"/>
    <property type="match status" value="2"/>
</dbReference>
<evidence type="ECO:0000256" key="13">
    <source>
        <dbReference type="ARBA" id="ARBA00047899"/>
    </source>
</evidence>
<dbReference type="InterPro" id="IPR011009">
    <property type="entry name" value="Kinase-like_dom_sf"/>
</dbReference>
<evidence type="ECO:0000259" key="16">
    <source>
        <dbReference type="PROSITE" id="PS50011"/>
    </source>
</evidence>
<keyword evidence="5" id="KW-0723">Serine/threonine-protein kinase</keyword>
<organism evidence="17 18">
    <name type="scientific">Porites lobata</name>
    <dbReference type="NCBI Taxonomy" id="104759"/>
    <lineage>
        <taxon>Eukaryota</taxon>
        <taxon>Metazoa</taxon>
        <taxon>Cnidaria</taxon>
        <taxon>Anthozoa</taxon>
        <taxon>Hexacorallia</taxon>
        <taxon>Scleractinia</taxon>
        <taxon>Fungiina</taxon>
        <taxon>Poritidae</taxon>
        <taxon>Porites</taxon>
    </lineage>
</organism>
<proteinExistence type="predicted"/>
<evidence type="ECO:0000256" key="7">
    <source>
        <dbReference type="ARBA" id="ARBA00022737"/>
    </source>
</evidence>
<evidence type="ECO:0000256" key="8">
    <source>
        <dbReference type="ARBA" id="ARBA00022741"/>
    </source>
</evidence>
<dbReference type="EMBL" id="CALNXK010000050">
    <property type="protein sequence ID" value="CAH3131798.1"/>
    <property type="molecule type" value="Genomic_DNA"/>
</dbReference>
<dbReference type="InterPro" id="IPR036181">
    <property type="entry name" value="MIT_dom_sf"/>
</dbReference>
<evidence type="ECO:0000256" key="9">
    <source>
        <dbReference type="ARBA" id="ARBA00022777"/>
    </source>
</evidence>
<dbReference type="InterPro" id="IPR007330">
    <property type="entry name" value="MIT_dom"/>
</dbReference>
<evidence type="ECO:0000256" key="3">
    <source>
        <dbReference type="ARBA" id="ARBA00021644"/>
    </source>
</evidence>
<evidence type="ECO:0000256" key="11">
    <source>
        <dbReference type="ARBA" id="ARBA00023006"/>
    </source>
</evidence>
<evidence type="ECO:0000313" key="18">
    <source>
        <dbReference type="Proteomes" id="UP001159405"/>
    </source>
</evidence>
<dbReference type="InterPro" id="IPR000719">
    <property type="entry name" value="Prot_kinase_dom"/>
</dbReference>
<dbReference type="InterPro" id="IPR008271">
    <property type="entry name" value="Ser/Thr_kinase_AS"/>
</dbReference>
<comment type="catalytic activity">
    <reaction evidence="13">
        <text>L-threonyl-[protein] + ATP = O-phospho-L-threonyl-[protein] + ADP + H(+)</text>
        <dbReference type="Rhea" id="RHEA:46608"/>
        <dbReference type="Rhea" id="RHEA-COMP:11060"/>
        <dbReference type="Rhea" id="RHEA-COMP:11605"/>
        <dbReference type="ChEBI" id="CHEBI:15378"/>
        <dbReference type="ChEBI" id="CHEBI:30013"/>
        <dbReference type="ChEBI" id="CHEBI:30616"/>
        <dbReference type="ChEBI" id="CHEBI:61977"/>
        <dbReference type="ChEBI" id="CHEBI:456216"/>
        <dbReference type="EC" id="2.7.11.1"/>
    </reaction>
</comment>
<sequence length="528" mass="60576">MAAPVGSVRVVPPPRLEYYVVTEKLGQGTYATVYKAFKKGNMRDVAAIKCIQKRSLSKSATENLLTEIELLKKLDHEHIVKLKDFEWNDEYIFLIMEYCSGGDLSRFIHSRRGLPEAIARRFLRQLALALQFLRANNIAHMDLKPQNLLLSARENPVLKLADFGFAKYLHSEEETHTMRGSPLYMAPEMICSMKYDASVDLWSVGVILYEALFGIAPFASASFAELEMKIRSTDPITLPPGSQLSPDCQDLLLALLQRDPLARISFDDFFAHPFLDLEHVPSPVCLDKAIKLVTEAIKLDEDAKLKEAAELYCEAMAFFLPAIEYEKDPEMKARLRERVNQYMSRAEELKQCFKTKSHSNPDELLNRYSKENPELRKALQLANIAEMRDEHGAYESALSQYQIALEALLPILSGETTLIDIIGKWSKVAKYMRRAEEIKLYIKLSKERMKVIPSSVEEDQSLKTAWFGYRHKSFEGKNAGKEIRNRFGFTYGNKTRDFLETFECKTKSDVNSAYFTEMRFAYLERVLE</sequence>
<feature type="domain" description="Protein kinase" evidence="16">
    <location>
        <begin position="19"/>
        <end position="275"/>
    </location>
</feature>
<comment type="caution">
    <text evidence="17">The sequence shown here is derived from an EMBL/GenBank/DDBJ whole genome shotgun (WGS) entry which is preliminary data.</text>
</comment>
<dbReference type="InterPro" id="IPR045269">
    <property type="entry name" value="Atg1-like"/>
</dbReference>
<dbReference type="SMART" id="SM00745">
    <property type="entry name" value="MIT"/>
    <property type="match status" value="2"/>
</dbReference>
<accession>A0ABN8P6D7</accession>
<dbReference type="Pfam" id="PF00069">
    <property type="entry name" value="Pkinase"/>
    <property type="match status" value="1"/>
</dbReference>
<dbReference type="PROSITE" id="PS00107">
    <property type="entry name" value="PROTEIN_KINASE_ATP"/>
    <property type="match status" value="1"/>
</dbReference>
<reference evidence="17 18" key="1">
    <citation type="submission" date="2022-05" db="EMBL/GenBank/DDBJ databases">
        <authorList>
            <consortium name="Genoscope - CEA"/>
            <person name="William W."/>
        </authorList>
    </citation>
    <scope>NUCLEOTIDE SEQUENCE [LARGE SCALE GENOMIC DNA]</scope>
</reference>
<keyword evidence="10 15" id="KW-0067">ATP-binding</keyword>
<dbReference type="SMART" id="SM00220">
    <property type="entry name" value="S_TKc"/>
    <property type="match status" value="1"/>
</dbReference>
<keyword evidence="11" id="KW-0072">Autophagy</keyword>
<evidence type="ECO:0000256" key="15">
    <source>
        <dbReference type="PROSITE-ProRule" id="PRU10141"/>
    </source>
</evidence>
<evidence type="ECO:0000256" key="14">
    <source>
        <dbReference type="ARBA" id="ARBA00048679"/>
    </source>
</evidence>
<protein>
    <recommendedName>
        <fullName evidence="3">Serine/threonine-protein kinase ULK3</fullName>
        <ecNumber evidence="2">2.7.11.1</ecNumber>
    </recommendedName>
    <alternativeName>
        <fullName evidence="12">Unc-51-like kinase 3</fullName>
    </alternativeName>
</protein>
<evidence type="ECO:0000256" key="4">
    <source>
        <dbReference type="ARBA" id="ARBA00022490"/>
    </source>
</evidence>
<evidence type="ECO:0000256" key="6">
    <source>
        <dbReference type="ARBA" id="ARBA00022679"/>
    </source>
</evidence>
<keyword evidence="18" id="KW-1185">Reference proteome</keyword>
<dbReference type="CDD" id="cd14121">
    <property type="entry name" value="STKc_ULK3"/>
    <property type="match status" value="1"/>
</dbReference>
<keyword evidence="8 15" id="KW-0547">Nucleotide-binding</keyword>